<dbReference type="AlphaFoldDB" id="A0A0F0GG99"/>
<evidence type="ECO:0000256" key="2">
    <source>
        <dbReference type="SAM" id="SignalP"/>
    </source>
</evidence>
<keyword evidence="3" id="KW-0456">Lyase</keyword>
<dbReference type="PATRIC" id="fig|68170.10.peg.9776"/>
<proteinExistence type="predicted"/>
<dbReference type="Pfam" id="PF14592">
    <property type="entry name" value="Chondroitinas_B"/>
    <property type="match status" value="1"/>
</dbReference>
<dbReference type="RefSeq" id="WP_045316515.1">
    <property type="nucleotide sequence ID" value="NZ_JYJG01000353.1"/>
</dbReference>
<dbReference type="InterPro" id="IPR006626">
    <property type="entry name" value="PbH1"/>
</dbReference>
<dbReference type="InterPro" id="IPR011050">
    <property type="entry name" value="Pectin_lyase_fold/virulence"/>
</dbReference>
<sequence length="446" mass="47253">MIRSLAVVGAAALLSSLVQTPADAAVVSVPNVAALQAAINKARSGQRIVLADGVHRADKPIKITKSRITIAARHAGRAVLSAGSFEFGAVRRVTVEGFVFSGTSTLAVPAEAAGTRITRTTFNGDKDGASLTVSADDVEVDHNTFSNRTNEGVYLQITGPDGKIAQRTKVHHNYFYNHSYSGLNGGESIRLGYSYKQQLSANAVIENNLFEKANGDPEAISVKSSDNTIRFNTIRDSKGYIVLRHGNRSTVEGNLLFGSGIRFHGNDHKVFNNYVENSGDRALVFGKGSETDSGPTSKLHDRPDRVTVAFNTLIGTGAVVDSDTGTYAPKDCVFANNVIKGSSSKFIEMMSGSTVKYEGNIVWGGTAGISSGYRSVDPKLVRDTNGLLRLASGSPAIESSAGTYSYVTKDFDSQSRVGKPDVGSDEYSSSAVRKPLTPSDVGVSAP</sequence>
<dbReference type="InterPro" id="IPR012334">
    <property type="entry name" value="Pectin_lyas_fold"/>
</dbReference>
<feature type="signal peptide" evidence="2">
    <location>
        <begin position="1"/>
        <end position="24"/>
    </location>
</feature>
<comment type="caution">
    <text evidence="3">The sequence shown here is derived from an EMBL/GenBank/DDBJ whole genome shotgun (WGS) entry which is preliminary data.</text>
</comment>
<dbReference type="CDD" id="cd14251">
    <property type="entry name" value="PL-6"/>
    <property type="match status" value="1"/>
</dbReference>
<dbReference type="Proteomes" id="UP000033393">
    <property type="component" value="Unassembled WGS sequence"/>
</dbReference>
<evidence type="ECO:0000313" key="4">
    <source>
        <dbReference type="Proteomes" id="UP000033393"/>
    </source>
</evidence>
<feature type="region of interest" description="Disordered" evidence="1">
    <location>
        <begin position="413"/>
        <end position="446"/>
    </location>
</feature>
<dbReference type="GO" id="GO:0016829">
    <property type="term" value="F:lyase activity"/>
    <property type="evidence" value="ECO:0007669"/>
    <property type="project" value="UniProtKB-KW"/>
</dbReference>
<protein>
    <submittedName>
        <fullName evidence="3">Lyase</fullName>
    </submittedName>
</protein>
<accession>A0A0F0GG99</accession>
<dbReference type="OrthoDB" id="273319at2"/>
<evidence type="ECO:0000313" key="3">
    <source>
        <dbReference type="EMBL" id="KJK42385.1"/>
    </source>
</evidence>
<keyword evidence="2" id="KW-0732">Signal</keyword>
<evidence type="ECO:0000256" key="1">
    <source>
        <dbReference type="SAM" id="MobiDB-lite"/>
    </source>
</evidence>
<dbReference type="Gene3D" id="2.160.20.10">
    <property type="entry name" value="Single-stranded right-handed beta-helix, Pectin lyase-like"/>
    <property type="match status" value="1"/>
</dbReference>
<reference evidence="3 4" key="1">
    <citation type="submission" date="2015-02" db="EMBL/GenBank/DDBJ databases">
        <authorList>
            <person name="Ju K.-S."/>
            <person name="Doroghazi J.R."/>
            <person name="Metcalf W."/>
        </authorList>
    </citation>
    <scope>NUCLEOTIDE SEQUENCE [LARGE SCALE GENOMIC DNA]</scope>
    <source>
        <strain evidence="3 4">NRRL B-16140</strain>
    </source>
</reference>
<dbReference type="SMART" id="SM00710">
    <property type="entry name" value="PbH1"/>
    <property type="match status" value="7"/>
</dbReference>
<organism evidence="3 4">
    <name type="scientific">Lentzea aerocolonigenes</name>
    <name type="common">Lechevalieria aerocolonigenes</name>
    <name type="synonym">Saccharothrix aerocolonigenes</name>
    <dbReference type="NCBI Taxonomy" id="68170"/>
    <lineage>
        <taxon>Bacteria</taxon>
        <taxon>Bacillati</taxon>
        <taxon>Actinomycetota</taxon>
        <taxon>Actinomycetes</taxon>
        <taxon>Pseudonocardiales</taxon>
        <taxon>Pseudonocardiaceae</taxon>
        <taxon>Lentzea</taxon>
    </lineage>
</organism>
<name>A0A0F0GG99_LENAE</name>
<dbReference type="InterPro" id="IPR039513">
    <property type="entry name" value="PL-6"/>
</dbReference>
<dbReference type="STRING" id="68170.GCA_000974445_06555"/>
<keyword evidence="4" id="KW-1185">Reference proteome</keyword>
<dbReference type="EMBL" id="JYJG01000353">
    <property type="protein sequence ID" value="KJK42385.1"/>
    <property type="molecule type" value="Genomic_DNA"/>
</dbReference>
<feature type="chain" id="PRO_5002440805" evidence="2">
    <location>
        <begin position="25"/>
        <end position="446"/>
    </location>
</feature>
<dbReference type="SUPFAM" id="SSF51126">
    <property type="entry name" value="Pectin lyase-like"/>
    <property type="match status" value="1"/>
</dbReference>
<gene>
    <name evidence="3" type="ORF">UK23_37475</name>
</gene>